<evidence type="ECO:0008006" key="3">
    <source>
        <dbReference type="Google" id="ProtNLM"/>
    </source>
</evidence>
<dbReference type="InterPro" id="IPR008978">
    <property type="entry name" value="HSP20-like_chaperone"/>
</dbReference>
<accession>A0A0G1VGH9</accession>
<gene>
    <name evidence="1" type="ORF">UY40_C0021G0014</name>
</gene>
<dbReference type="Proteomes" id="UP000034119">
    <property type="component" value="Unassembled WGS sequence"/>
</dbReference>
<proteinExistence type="predicted"/>
<evidence type="ECO:0000313" key="2">
    <source>
        <dbReference type="Proteomes" id="UP000034119"/>
    </source>
</evidence>
<reference evidence="1 2" key="1">
    <citation type="journal article" date="2015" name="Nature">
        <title>rRNA introns, odd ribosomes, and small enigmatic genomes across a large radiation of phyla.</title>
        <authorList>
            <person name="Brown C.T."/>
            <person name="Hug L.A."/>
            <person name="Thomas B.C."/>
            <person name="Sharon I."/>
            <person name="Castelle C.J."/>
            <person name="Singh A."/>
            <person name="Wilkins M.J."/>
            <person name="Williams K.H."/>
            <person name="Banfield J.F."/>
        </authorList>
    </citation>
    <scope>NUCLEOTIDE SEQUENCE [LARGE SCALE GENOMIC DNA]</scope>
</reference>
<dbReference type="AlphaFoldDB" id="A0A0G1VGH9"/>
<dbReference type="SUPFAM" id="SSF49764">
    <property type="entry name" value="HSP20-like chaperones"/>
    <property type="match status" value="1"/>
</dbReference>
<dbReference type="CDD" id="cd06464">
    <property type="entry name" value="ACD_sHsps-like"/>
    <property type="match status" value="1"/>
</dbReference>
<protein>
    <recommendedName>
        <fullName evidence="3">SHSP domain-containing protein</fullName>
    </recommendedName>
</protein>
<dbReference type="STRING" id="1618342.UY40_C0021G0014"/>
<name>A0A0G1VGH9_9BACT</name>
<comment type="caution">
    <text evidence="1">The sequence shown here is derived from an EMBL/GenBank/DDBJ whole genome shotgun (WGS) entry which is preliminary data.</text>
</comment>
<evidence type="ECO:0000313" key="1">
    <source>
        <dbReference type="EMBL" id="KKW05405.1"/>
    </source>
</evidence>
<dbReference type="Gene3D" id="2.60.40.790">
    <property type="match status" value="1"/>
</dbReference>
<sequence length="84" mass="9358">MTYDFDFPSMFFRFFGPGGGFDENLPRAISAGLNIYEVKGELVVEAPVPGVKKSEVTVEVAEGTVKIDAIQKRMRPRPSWKTGF</sequence>
<dbReference type="EMBL" id="LCPW01000021">
    <property type="protein sequence ID" value="KKW05405.1"/>
    <property type="molecule type" value="Genomic_DNA"/>
</dbReference>
<organism evidence="1 2">
    <name type="scientific">candidate division CPR1 bacterium GW2011_GWC1_49_13</name>
    <dbReference type="NCBI Taxonomy" id="1618342"/>
    <lineage>
        <taxon>Bacteria</taxon>
        <taxon>candidate division CPR1</taxon>
    </lineage>
</organism>